<dbReference type="Proteomes" id="UP000542674">
    <property type="component" value="Unassembled WGS sequence"/>
</dbReference>
<name>A0A7W7T5V1_9PSEU</name>
<sequence>MTTPKPGHRATDHRGHRTAVRGSAGTPRLTPPAPRQPAPSRPAAAKPVPEPPYGHVPDLDTSVDPDPVRTPGLEPGGGVAPGDTPPESGQTSGLSHRERTPARRLQTAAIIILFVIVLLSLAFLVSQVMGWTTLV</sequence>
<keyword evidence="2" id="KW-1133">Transmembrane helix</keyword>
<accession>A0A7W7T5V1</accession>
<comment type="caution">
    <text evidence="3">The sequence shown here is derived from an EMBL/GenBank/DDBJ whole genome shotgun (WGS) entry which is preliminary data.</text>
</comment>
<dbReference type="EMBL" id="JACHJS010000001">
    <property type="protein sequence ID" value="MBB4967105.1"/>
    <property type="molecule type" value="Genomic_DNA"/>
</dbReference>
<evidence type="ECO:0000256" key="1">
    <source>
        <dbReference type="SAM" id="MobiDB-lite"/>
    </source>
</evidence>
<proteinExistence type="predicted"/>
<keyword evidence="2" id="KW-0812">Transmembrane</keyword>
<protein>
    <submittedName>
        <fullName evidence="3">Uncharacterized protein</fullName>
    </submittedName>
</protein>
<evidence type="ECO:0000256" key="2">
    <source>
        <dbReference type="SAM" id="Phobius"/>
    </source>
</evidence>
<organism evidence="3 4">
    <name type="scientific">Saccharothrix violaceirubra</name>
    <dbReference type="NCBI Taxonomy" id="413306"/>
    <lineage>
        <taxon>Bacteria</taxon>
        <taxon>Bacillati</taxon>
        <taxon>Actinomycetota</taxon>
        <taxon>Actinomycetes</taxon>
        <taxon>Pseudonocardiales</taxon>
        <taxon>Pseudonocardiaceae</taxon>
        <taxon>Saccharothrix</taxon>
    </lineage>
</organism>
<dbReference type="AlphaFoldDB" id="A0A7W7T5V1"/>
<evidence type="ECO:0000313" key="3">
    <source>
        <dbReference type="EMBL" id="MBB4967105.1"/>
    </source>
</evidence>
<keyword evidence="4" id="KW-1185">Reference proteome</keyword>
<dbReference type="Pfam" id="PF20088">
    <property type="entry name" value="DUF6480"/>
    <property type="match status" value="1"/>
</dbReference>
<feature type="transmembrane region" description="Helical" evidence="2">
    <location>
        <begin position="107"/>
        <end position="129"/>
    </location>
</feature>
<keyword evidence="2" id="KW-0472">Membrane</keyword>
<feature type="compositionally biased region" description="Pro residues" evidence="1">
    <location>
        <begin position="29"/>
        <end position="40"/>
    </location>
</feature>
<feature type="region of interest" description="Disordered" evidence="1">
    <location>
        <begin position="1"/>
        <end position="101"/>
    </location>
</feature>
<evidence type="ECO:0000313" key="4">
    <source>
        <dbReference type="Proteomes" id="UP000542674"/>
    </source>
</evidence>
<reference evidence="3 4" key="1">
    <citation type="submission" date="2020-08" db="EMBL/GenBank/DDBJ databases">
        <title>Sequencing the genomes of 1000 actinobacteria strains.</title>
        <authorList>
            <person name="Klenk H.-P."/>
        </authorList>
    </citation>
    <scope>NUCLEOTIDE SEQUENCE [LARGE SCALE GENOMIC DNA]</scope>
    <source>
        <strain evidence="3 4">DSM 45084</strain>
    </source>
</reference>
<dbReference type="InterPro" id="IPR045512">
    <property type="entry name" value="DUF6480"/>
</dbReference>
<gene>
    <name evidence="3" type="ORF">F4559_004464</name>
</gene>